<dbReference type="PANTHER" id="PTHR47234:SF1">
    <property type="entry name" value="TONB-DEPENDENT RECEPTOR"/>
    <property type="match status" value="1"/>
</dbReference>
<evidence type="ECO:0000256" key="6">
    <source>
        <dbReference type="ARBA" id="ARBA00023136"/>
    </source>
</evidence>
<organism evidence="13 14">
    <name type="scientific">Aquirhabdus parva</name>
    <dbReference type="NCBI Taxonomy" id="2283318"/>
    <lineage>
        <taxon>Bacteria</taxon>
        <taxon>Pseudomonadati</taxon>
        <taxon>Pseudomonadota</taxon>
        <taxon>Gammaproteobacteria</taxon>
        <taxon>Moraxellales</taxon>
        <taxon>Moraxellaceae</taxon>
        <taxon>Aquirhabdus</taxon>
    </lineage>
</organism>
<evidence type="ECO:0000256" key="4">
    <source>
        <dbReference type="ARBA" id="ARBA00022692"/>
    </source>
</evidence>
<dbReference type="SUPFAM" id="SSF56935">
    <property type="entry name" value="Porins"/>
    <property type="match status" value="1"/>
</dbReference>
<evidence type="ECO:0000256" key="9">
    <source>
        <dbReference type="RuleBase" id="RU003357"/>
    </source>
</evidence>
<feature type="chain" id="PRO_5016715726" evidence="10">
    <location>
        <begin position="35"/>
        <end position="901"/>
    </location>
</feature>
<dbReference type="Gene3D" id="2.40.170.20">
    <property type="entry name" value="TonB-dependent receptor, beta-barrel domain"/>
    <property type="match status" value="1"/>
</dbReference>
<name>A0A345PBN8_9GAMM</name>
<feature type="signal peptide" evidence="10">
    <location>
        <begin position="1"/>
        <end position="34"/>
    </location>
</feature>
<comment type="subcellular location">
    <subcellularLocation>
        <location evidence="1 8">Cell outer membrane</location>
        <topology evidence="1 8">Multi-pass membrane protein</topology>
    </subcellularLocation>
</comment>
<dbReference type="KEGG" id="mbah:HYN46_12590"/>
<evidence type="ECO:0000259" key="12">
    <source>
        <dbReference type="Pfam" id="PF07715"/>
    </source>
</evidence>
<dbReference type="AlphaFoldDB" id="A0A345PBN8"/>
<dbReference type="Pfam" id="PF00593">
    <property type="entry name" value="TonB_dep_Rec_b-barrel"/>
    <property type="match status" value="1"/>
</dbReference>
<evidence type="ECO:0000313" key="14">
    <source>
        <dbReference type="Proteomes" id="UP000253940"/>
    </source>
</evidence>
<dbReference type="GO" id="GO:0009279">
    <property type="term" value="C:cell outer membrane"/>
    <property type="evidence" value="ECO:0007669"/>
    <property type="project" value="UniProtKB-SubCell"/>
</dbReference>
<evidence type="ECO:0000259" key="11">
    <source>
        <dbReference type="Pfam" id="PF00593"/>
    </source>
</evidence>
<keyword evidence="14" id="KW-1185">Reference proteome</keyword>
<evidence type="ECO:0000256" key="7">
    <source>
        <dbReference type="ARBA" id="ARBA00023237"/>
    </source>
</evidence>
<proteinExistence type="inferred from homology"/>
<dbReference type="EMBL" id="CP031222">
    <property type="protein sequence ID" value="AXI04697.1"/>
    <property type="molecule type" value="Genomic_DNA"/>
</dbReference>
<feature type="domain" description="TonB-dependent receptor plug" evidence="12">
    <location>
        <begin position="58"/>
        <end position="176"/>
    </location>
</feature>
<keyword evidence="3 8" id="KW-1134">Transmembrane beta strand</keyword>
<evidence type="ECO:0000313" key="13">
    <source>
        <dbReference type="EMBL" id="AXI04697.1"/>
    </source>
</evidence>
<sequence length="901" mass="98517">MVYVMPQQFTPSRYTFPLSALALALASLSTQGYAADSSTTADAPQQVTVTGSRISRAQKEGATSVTVITSAELEKKGYSNAFDALNGLTQNTGFTQGADFGNTFTPAANAISLRGLGPNHTLTLIDGHRVADYPVPYDGSENFVNLANIPTAMVDRIEILNGGASAIYGSDAIAGVVNIILKKKFDGVEVNVKGGGTSHGGENLRFQLSGGKTWDDLNLVYGLEVSGRNPIWARQRDFMSDRTRLGEAPTVVLGRKDAESGKYLNLGGCNSAAGLFGGSVSSIGNRCVSGKASPDFWTVQTLNQSENGYFSLDYTLNEHTQLFGNLLFGFNHTENNTRGPSWTSAANSTGYFLNQATGGYESWTKRFAPEEVGGVDHTNKEWDDTSANVNFGVRGDIGDSTWKYETAYSGSTYTSKASVYGRLLSGIDTYFLGPQLGVDPDGVPIYNPNVNRLSQPLSPTEFQSISGRSIERDKSWLHTISASANGELFDLPAGAVKLAGVAEYGRQGFSNTPDALINQGAFYNASKTSSYGGTRTRQAVGTELFIPVSSLLNVNFSGRYDRYALSDSSIDKFTYGSSFEFRPMKSLLFRGNYASSFRAPDMNYLYLKEQHGYYSNTTDYWRCKQAGQPLSTCDFNNMSPGANYTLTGNQALKPEDGKSFGFGFVWSPTKKFDLSVDYWDITINNLVTNLDADKILRNEADCRSGIRDINSSLCQDAISRVVRNPDNAVVDAGVINHINIIPINAAREHVAGVDLVGKLRWDSEDFGNFLWTTNYTQVVRHTYQQSGDDPKDNYLADLTNTDWPNKLNTSLTWNQDKVSSTVLLSRNGKIPNGEQTGYLKPGVTVNWSASYKVTPKATVSLIVNNVFNTIKRDDTGGWPYYPVGNYSPFGRQGWLEFNYHF</sequence>
<dbReference type="PROSITE" id="PS52016">
    <property type="entry name" value="TONB_DEPENDENT_REC_3"/>
    <property type="match status" value="1"/>
</dbReference>
<evidence type="ECO:0000256" key="5">
    <source>
        <dbReference type="ARBA" id="ARBA00023077"/>
    </source>
</evidence>
<dbReference type="InterPro" id="IPR012910">
    <property type="entry name" value="Plug_dom"/>
</dbReference>
<dbReference type="InterPro" id="IPR037066">
    <property type="entry name" value="Plug_dom_sf"/>
</dbReference>
<evidence type="ECO:0000256" key="3">
    <source>
        <dbReference type="ARBA" id="ARBA00022452"/>
    </source>
</evidence>
<keyword evidence="4 8" id="KW-0812">Transmembrane</keyword>
<accession>A0A345PBN8</accession>
<keyword evidence="6 8" id="KW-0472">Membrane</keyword>
<evidence type="ECO:0000256" key="10">
    <source>
        <dbReference type="SAM" id="SignalP"/>
    </source>
</evidence>
<dbReference type="Gene3D" id="2.170.130.10">
    <property type="entry name" value="TonB-dependent receptor, plug domain"/>
    <property type="match status" value="1"/>
</dbReference>
<keyword evidence="5 9" id="KW-0798">TonB box</keyword>
<protein>
    <submittedName>
        <fullName evidence="13">TonB-dependent receptor</fullName>
    </submittedName>
</protein>
<comment type="similarity">
    <text evidence="8 9">Belongs to the TonB-dependent receptor family.</text>
</comment>
<keyword evidence="7 8" id="KW-0998">Cell outer membrane</keyword>
<dbReference type="InterPro" id="IPR039426">
    <property type="entry name" value="TonB-dep_rcpt-like"/>
</dbReference>
<dbReference type="PANTHER" id="PTHR47234">
    <property type="match status" value="1"/>
</dbReference>
<dbReference type="OrthoDB" id="6276154at2"/>
<dbReference type="Pfam" id="PF07715">
    <property type="entry name" value="Plug"/>
    <property type="match status" value="1"/>
</dbReference>
<keyword evidence="13" id="KW-0675">Receptor</keyword>
<feature type="domain" description="TonB-dependent receptor-like beta-barrel" evidence="11">
    <location>
        <begin position="345"/>
        <end position="866"/>
    </location>
</feature>
<keyword evidence="2 8" id="KW-0813">Transport</keyword>
<dbReference type="Proteomes" id="UP000253940">
    <property type="component" value="Chromosome"/>
</dbReference>
<evidence type="ECO:0000256" key="2">
    <source>
        <dbReference type="ARBA" id="ARBA00022448"/>
    </source>
</evidence>
<evidence type="ECO:0000256" key="8">
    <source>
        <dbReference type="PROSITE-ProRule" id="PRU01360"/>
    </source>
</evidence>
<gene>
    <name evidence="13" type="ORF">HYN46_12590</name>
</gene>
<dbReference type="InterPro" id="IPR000531">
    <property type="entry name" value="Beta-barrel_TonB"/>
</dbReference>
<reference evidence="13 14" key="1">
    <citation type="submission" date="2018-07" db="EMBL/GenBank/DDBJ databases">
        <title>Genome sequencing of Moraxellaceae gen. HYN0046.</title>
        <authorList>
            <person name="Kim M."/>
            <person name="Yi H."/>
        </authorList>
    </citation>
    <scope>NUCLEOTIDE SEQUENCE [LARGE SCALE GENOMIC DNA]</scope>
    <source>
        <strain evidence="13 14">HYN0046</strain>
    </source>
</reference>
<keyword evidence="10" id="KW-0732">Signal</keyword>
<evidence type="ECO:0000256" key="1">
    <source>
        <dbReference type="ARBA" id="ARBA00004571"/>
    </source>
</evidence>
<dbReference type="InterPro" id="IPR036942">
    <property type="entry name" value="Beta-barrel_TonB_sf"/>
</dbReference>